<evidence type="ECO:0000313" key="1">
    <source>
        <dbReference type="EMBL" id="ETW81537.1"/>
    </source>
</evidence>
<sequence length="97" mass="11222">MHKLKLKSRICWWRQVETGGDTGRLVTDLARATRFLESVCLMLNLWDSIPSSVVDRYLEVHKLAFTTDCLTTRCGILPVRNILGIQSPWESTVRYVR</sequence>
<dbReference type="Proteomes" id="UP000030671">
    <property type="component" value="Unassembled WGS sequence"/>
</dbReference>
<evidence type="ECO:0000313" key="2">
    <source>
        <dbReference type="Proteomes" id="UP000030671"/>
    </source>
</evidence>
<gene>
    <name evidence="1" type="ORF">HETIRDRAFT_173219</name>
</gene>
<organism evidence="1 2">
    <name type="scientific">Heterobasidion irregulare (strain TC 32-1)</name>
    <dbReference type="NCBI Taxonomy" id="747525"/>
    <lineage>
        <taxon>Eukaryota</taxon>
        <taxon>Fungi</taxon>
        <taxon>Dikarya</taxon>
        <taxon>Basidiomycota</taxon>
        <taxon>Agaricomycotina</taxon>
        <taxon>Agaricomycetes</taxon>
        <taxon>Russulales</taxon>
        <taxon>Bondarzewiaceae</taxon>
        <taxon>Heterobasidion</taxon>
        <taxon>Heterobasidion annosum species complex</taxon>
    </lineage>
</organism>
<dbReference type="GeneID" id="20668430"/>
<keyword evidence="2" id="KW-1185">Reference proteome</keyword>
<dbReference type="KEGG" id="hir:HETIRDRAFT_173219"/>
<dbReference type="HOGENOM" id="CLU_2346957_0_0_1"/>
<dbReference type="EMBL" id="KI925458">
    <property type="protein sequence ID" value="ETW81537.1"/>
    <property type="molecule type" value="Genomic_DNA"/>
</dbReference>
<reference evidence="1 2" key="1">
    <citation type="journal article" date="2012" name="New Phytol.">
        <title>Insight into trade-off between wood decay and parasitism from the genome of a fungal forest pathogen.</title>
        <authorList>
            <person name="Olson A."/>
            <person name="Aerts A."/>
            <person name="Asiegbu F."/>
            <person name="Belbahri L."/>
            <person name="Bouzid O."/>
            <person name="Broberg A."/>
            <person name="Canback B."/>
            <person name="Coutinho P.M."/>
            <person name="Cullen D."/>
            <person name="Dalman K."/>
            <person name="Deflorio G."/>
            <person name="van Diepen L.T."/>
            <person name="Dunand C."/>
            <person name="Duplessis S."/>
            <person name="Durling M."/>
            <person name="Gonthier P."/>
            <person name="Grimwood J."/>
            <person name="Fossdal C.G."/>
            <person name="Hansson D."/>
            <person name="Henrissat B."/>
            <person name="Hietala A."/>
            <person name="Himmelstrand K."/>
            <person name="Hoffmeister D."/>
            <person name="Hogberg N."/>
            <person name="James T.Y."/>
            <person name="Karlsson M."/>
            <person name="Kohler A."/>
            <person name="Kues U."/>
            <person name="Lee Y.H."/>
            <person name="Lin Y.C."/>
            <person name="Lind M."/>
            <person name="Lindquist E."/>
            <person name="Lombard V."/>
            <person name="Lucas S."/>
            <person name="Lunden K."/>
            <person name="Morin E."/>
            <person name="Murat C."/>
            <person name="Park J."/>
            <person name="Raffaello T."/>
            <person name="Rouze P."/>
            <person name="Salamov A."/>
            <person name="Schmutz J."/>
            <person name="Solheim H."/>
            <person name="Stahlberg J."/>
            <person name="Velez H."/>
            <person name="de Vries R.P."/>
            <person name="Wiebenga A."/>
            <person name="Woodward S."/>
            <person name="Yakovlev I."/>
            <person name="Garbelotto M."/>
            <person name="Martin F."/>
            <person name="Grigoriev I.V."/>
            <person name="Stenlid J."/>
        </authorList>
    </citation>
    <scope>NUCLEOTIDE SEQUENCE [LARGE SCALE GENOMIC DNA]</scope>
    <source>
        <strain evidence="1 2">TC 32-1</strain>
    </source>
</reference>
<dbReference type="InParanoid" id="W4K6S7"/>
<proteinExistence type="predicted"/>
<protein>
    <submittedName>
        <fullName evidence="1">Uncharacterized protein</fullName>
    </submittedName>
</protein>
<dbReference type="RefSeq" id="XP_009546174.1">
    <property type="nucleotide sequence ID" value="XM_009547879.1"/>
</dbReference>
<accession>W4K6S7</accession>
<dbReference type="AlphaFoldDB" id="W4K6S7"/>
<name>W4K6S7_HETIT</name>